<name>A0A418IR56_STAXY</name>
<evidence type="ECO:0000256" key="2">
    <source>
        <dbReference type="ARBA" id="ARBA00023134"/>
    </source>
</evidence>
<keyword evidence="4" id="KW-0699">rRNA-binding</keyword>
<keyword evidence="4" id="KW-0378">Hydrolase</keyword>
<dbReference type="Pfam" id="PF00679">
    <property type="entry name" value="EFG_C"/>
    <property type="match status" value="1"/>
</dbReference>
<dbReference type="InterPro" id="IPR009000">
    <property type="entry name" value="Transl_B-barrel_sf"/>
</dbReference>
<evidence type="ECO:0000313" key="6">
    <source>
        <dbReference type="EMBL" id="RIN12214.1"/>
    </source>
</evidence>
<feature type="domain" description="Tr-type G" evidence="5">
    <location>
        <begin position="6"/>
        <end position="201"/>
    </location>
</feature>
<dbReference type="Proteomes" id="UP000285567">
    <property type="component" value="Unassembled WGS sequence"/>
</dbReference>
<dbReference type="NCBIfam" id="TIGR00231">
    <property type="entry name" value="small_GTP"/>
    <property type="match status" value="1"/>
</dbReference>
<dbReference type="Pfam" id="PF03144">
    <property type="entry name" value="GTP_EFTU_D2"/>
    <property type="match status" value="1"/>
</dbReference>
<dbReference type="GO" id="GO:0000027">
    <property type="term" value="P:ribosomal large subunit assembly"/>
    <property type="evidence" value="ECO:0007669"/>
    <property type="project" value="UniProtKB-UniRule"/>
</dbReference>
<dbReference type="Gene3D" id="2.40.50.250">
    <property type="entry name" value="bipa protein"/>
    <property type="match status" value="1"/>
</dbReference>
<evidence type="ECO:0000259" key="5">
    <source>
        <dbReference type="PROSITE" id="PS51722"/>
    </source>
</evidence>
<dbReference type="FunFam" id="3.30.70.870:FF:000003">
    <property type="entry name" value="GTP-binding protein TypA"/>
    <property type="match status" value="1"/>
</dbReference>
<dbReference type="GO" id="GO:0005829">
    <property type="term" value="C:cytosol"/>
    <property type="evidence" value="ECO:0007669"/>
    <property type="project" value="TreeGrafter"/>
</dbReference>
<dbReference type="InterPro" id="IPR041095">
    <property type="entry name" value="EFG_II"/>
</dbReference>
<comment type="subcellular location">
    <subcellularLocation>
        <location evidence="4">Cytoplasm</location>
    </subcellularLocation>
    <text evidence="4">Binds to ribosomes.</text>
</comment>
<dbReference type="FunFam" id="2.40.50.250:FF:000001">
    <property type="entry name" value="GTP-binding protein TypA"/>
    <property type="match status" value="1"/>
</dbReference>
<dbReference type="InterPro" id="IPR047042">
    <property type="entry name" value="BipA_II"/>
</dbReference>
<dbReference type="InterPro" id="IPR000640">
    <property type="entry name" value="EFG_V-like"/>
</dbReference>
<evidence type="ECO:0000256" key="4">
    <source>
        <dbReference type="HAMAP-Rule" id="MF_00849"/>
    </source>
</evidence>
<dbReference type="CDD" id="cd03691">
    <property type="entry name" value="BipA_TypA_II"/>
    <property type="match status" value="1"/>
</dbReference>
<dbReference type="InterPro" id="IPR035647">
    <property type="entry name" value="EFG_III/V"/>
</dbReference>
<dbReference type="PANTHER" id="PTHR42908">
    <property type="entry name" value="TRANSLATION ELONGATION FACTOR-RELATED"/>
    <property type="match status" value="1"/>
</dbReference>
<dbReference type="Gene3D" id="2.40.30.10">
    <property type="entry name" value="Translation factors"/>
    <property type="match status" value="1"/>
</dbReference>
<dbReference type="CDD" id="cd03710">
    <property type="entry name" value="BipA_TypA_C"/>
    <property type="match status" value="1"/>
</dbReference>
<dbReference type="GO" id="GO:0010467">
    <property type="term" value="P:gene expression"/>
    <property type="evidence" value="ECO:0007669"/>
    <property type="project" value="UniProtKB-ARBA"/>
</dbReference>
<evidence type="ECO:0000256" key="1">
    <source>
        <dbReference type="ARBA" id="ARBA00022741"/>
    </source>
</evidence>
<dbReference type="SUPFAM" id="SSF50447">
    <property type="entry name" value="Translation proteins"/>
    <property type="match status" value="1"/>
</dbReference>
<dbReference type="InterPro" id="IPR042116">
    <property type="entry name" value="TypA/BipA_C"/>
</dbReference>
<keyword evidence="7" id="KW-1185">Reference proteome</keyword>
<accession>A0A418IR56</accession>
<dbReference type="Gene3D" id="3.30.70.240">
    <property type="match status" value="1"/>
</dbReference>
<dbReference type="Pfam" id="PF00009">
    <property type="entry name" value="GTP_EFTU"/>
    <property type="match status" value="1"/>
</dbReference>
<comment type="function">
    <text evidence="4">A 50S ribosomal subunit assembly protein with GTPase activity, required for 50S subunit assembly at low temperatures, may also play a role in translation. Binds GTP and analogs. Binds the 70S ribosome between the 30S and 50S subunits, in a similar position as ribosome-bound EF-G; it contacts a number of ribosomal proteins, both rRNAs and the A-site tRNA.</text>
</comment>
<dbReference type="InterPro" id="IPR027417">
    <property type="entry name" value="P-loop_NTPase"/>
</dbReference>
<dbReference type="NCBIfam" id="TIGR01394">
    <property type="entry name" value="TypA_BipA"/>
    <property type="match status" value="1"/>
</dbReference>
<reference evidence="6 7" key="1">
    <citation type="journal article" date="2016" name="Front. Microbiol.">
        <title>Comprehensive Phylogenetic Analysis of Bovine Non-aureus Staphylococci Species Based on Whole-Genome Sequencing.</title>
        <authorList>
            <person name="Naushad S."/>
            <person name="Barkema H.W."/>
            <person name="Luby C."/>
            <person name="Condas L.A."/>
            <person name="Nobrega D.B."/>
            <person name="Carson D.A."/>
            <person name="De Buck J."/>
        </authorList>
    </citation>
    <scope>NUCLEOTIDE SEQUENCE [LARGE SCALE GENOMIC DNA]</scope>
    <source>
        <strain evidence="6 7">SNUC 102</strain>
    </source>
</reference>
<dbReference type="FunFam" id="3.40.50.300:FF:000055">
    <property type="entry name" value="GTP-binding protein TypA"/>
    <property type="match status" value="1"/>
</dbReference>
<dbReference type="RefSeq" id="WP_017724161.1">
    <property type="nucleotide sequence ID" value="NZ_CABIWF010000001.1"/>
</dbReference>
<dbReference type="PRINTS" id="PR00315">
    <property type="entry name" value="ELONGATNFCT"/>
</dbReference>
<dbReference type="AlphaFoldDB" id="A0A418IR56"/>
<dbReference type="Gene3D" id="3.30.70.870">
    <property type="entry name" value="Elongation Factor G (Translational Gtpase), domain 3"/>
    <property type="match status" value="1"/>
</dbReference>
<evidence type="ECO:0000256" key="3">
    <source>
        <dbReference type="ARBA" id="ARBA00048548"/>
    </source>
</evidence>
<keyword evidence="4" id="KW-0820">tRNA-binding</keyword>
<dbReference type="GO" id="GO:0019843">
    <property type="term" value="F:rRNA binding"/>
    <property type="evidence" value="ECO:0007669"/>
    <property type="project" value="UniProtKB-KW"/>
</dbReference>
<dbReference type="GO" id="GO:0003924">
    <property type="term" value="F:GTPase activity"/>
    <property type="evidence" value="ECO:0007669"/>
    <property type="project" value="UniProtKB-UniRule"/>
</dbReference>
<dbReference type="PANTHER" id="PTHR42908:SF8">
    <property type="entry name" value="TR-TYPE G DOMAIN-CONTAINING PROTEIN"/>
    <property type="match status" value="1"/>
</dbReference>
<organism evidence="6 7">
    <name type="scientific">Staphylococcus xylosus</name>
    <dbReference type="NCBI Taxonomy" id="1288"/>
    <lineage>
        <taxon>Bacteria</taxon>
        <taxon>Bacillati</taxon>
        <taxon>Bacillota</taxon>
        <taxon>Bacilli</taxon>
        <taxon>Bacillales</taxon>
        <taxon>Staphylococcaceae</taxon>
        <taxon>Staphylococcus</taxon>
    </lineage>
</organism>
<dbReference type="CDD" id="cd01891">
    <property type="entry name" value="TypA_BipA"/>
    <property type="match status" value="1"/>
</dbReference>
<dbReference type="InterPro" id="IPR035651">
    <property type="entry name" value="BipA_V"/>
</dbReference>
<dbReference type="GeneID" id="97228459"/>
<dbReference type="SUPFAM" id="SSF54980">
    <property type="entry name" value="EF-G C-terminal domain-like"/>
    <property type="match status" value="2"/>
</dbReference>
<dbReference type="InterPro" id="IPR031157">
    <property type="entry name" value="G_TR_CS"/>
</dbReference>
<dbReference type="GO" id="GO:0043022">
    <property type="term" value="F:ribosome binding"/>
    <property type="evidence" value="ECO:0007669"/>
    <property type="project" value="UniProtKB-UniRule"/>
</dbReference>
<proteinExistence type="inferred from homology"/>
<dbReference type="HAMAP" id="MF_00849">
    <property type="entry name" value="BipA"/>
    <property type="match status" value="1"/>
</dbReference>
<feature type="binding site" evidence="4">
    <location>
        <begin position="18"/>
        <end position="23"/>
    </location>
    <ligand>
        <name>GTP</name>
        <dbReference type="ChEBI" id="CHEBI:37565"/>
    </ligand>
</feature>
<dbReference type="InterPro" id="IPR005225">
    <property type="entry name" value="Small_GTP-bd"/>
</dbReference>
<evidence type="ECO:0000313" key="7">
    <source>
        <dbReference type="Proteomes" id="UP000285567"/>
    </source>
</evidence>
<dbReference type="PROSITE" id="PS51722">
    <property type="entry name" value="G_TR_2"/>
    <property type="match status" value="1"/>
</dbReference>
<comment type="catalytic activity">
    <reaction evidence="3 4">
        <text>GTP + H2O = GDP + phosphate + H(+)</text>
        <dbReference type="Rhea" id="RHEA:19669"/>
        <dbReference type="ChEBI" id="CHEBI:15377"/>
        <dbReference type="ChEBI" id="CHEBI:15378"/>
        <dbReference type="ChEBI" id="CHEBI:37565"/>
        <dbReference type="ChEBI" id="CHEBI:43474"/>
        <dbReference type="ChEBI" id="CHEBI:58189"/>
    </reaction>
</comment>
<dbReference type="FunFam" id="2.40.30.10:FF:000016">
    <property type="entry name" value="GTP-binding protein TypA"/>
    <property type="match status" value="1"/>
</dbReference>
<feature type="binding site" evidence="4">
    <location>
        <begin position="131"/>
        <end position="134"/>
    </location>
    <ligand>
        <name>GTP</name>
        <dbReference type="ChEBI" id="CHEBI:37565"/>
    </ligand>
</feature>
<dbReference type="GO" id="GO:0009409">
    <property type="term" value="P:response to cold"/>
    <property type="evidence" value="ECO:0007669"/>
    <property type="project" value="UniProtKB-ARBA"/>
</dbReference>
<dbReference type="EMBL" id="QXUL01000009">
    <property type="protein sequence ID" value="RIN12214.1"/>
    <property type="molecule type" value="Genomic_DNA"/>
</dbReference>
<dbReference type="SUPFAM" id="SSF52540">
    <property type="entry name" value="P-loop containing nucleoside triphosphate hydrolases"/>
    <property type="match status" value="1"/>
</dbReference>
<comment type="caution">
    <text evidence="6">The sequence shown here is derived from an EMBL/GenBank/DDBJ whole genome shotgun (WGS) entry which is preliminary data.</text>
</comment>
<dbReference type="GO" id="GO:0005525">
    <property type="term" value="F:GTP binding"/>
    <property type="evidence" value="ECO:0007669"/>
    <property type="project" value="UniProtKB-UniRule"/>
</dbReference>
<dbReference type="PROSITE" id="PS00301">
    <property type="entry name" value="G_TR_1"/>
    <property type="match status" value="1"/>
</dbReference>
<dbReference type="CDD" id="cd16263">
    <property type="entry name" value="BipA_III"/>
    <property type="match status" value="1"/>
</dbReference>
<sequence length="615" mass="69454">MTKLREDVRNIAIIAHVDHGKTTLVDELLKQSGIFRENEHVDERAMDSNDIERERGITILAKNTAVNYKDNRINILDTPGHADFGGEVERIMKMVDGVVLVVDAYEGTMPQTRFVLKKALEQNLKPVVVVNKIDKPEARPEGVVDEVLDLFIELEANDEQLDFPVVYASAVNGTASLDPEKQDENMQSLYETIIDYVPAPVDNRDEPLQFQTALLDYSDYLGRIGVGRVFRGTMRVGDNVSLIKLDGTVKNFRVTKIFGYFGLKREEVNEAHAGDLIAVSGMEDINVGETVTPIDNRDALPVLRIDEPTLEMTFRVNNSPFAGREGDYVTSRQIQERLDQQLETDVSLKVTETDSPDKWIVAGRGELHLSILIENMRREGFELQVSKPQVILREIDGVKCEPFERVQCEVPQEYTGAVIESLGQRKGEMLDMVTTDNGLTRIIFMVPARGLIGYTTEFMSQTRGYGIINHTFEEFKPRVKGRIGGRRNGALVSLDTGKASSYALMGLEDRGINFMEPGTEVYEGMVVGEHNRENDLTVNVTKEKNQTNVRSSNKDQTVTMKRPRTLTLEEALQFINDDELVEATPENIRIRKTVLEKNAREKEAKRIKQLMQEDE</sequence>
<dbReference type="GO" id="GO:1990904">
    <property type="term" value="C:ribonucleoprotein complex"/>
    <property type="evidence" value="ECO:0007669"/>
    <property type="project" value="TreeGrafter"/>
</dbReference>
<dbReference type="InterPro" id="IPR004161">
    <property type="entry name" value="EFTu-like_2"/>
</dbReference>
<dbReference type="InterPro" id="IPR000795">
    <property type="entry name" value="T_Tr_GTP-bd_dom"/>
</dbReference>
<dbReference type="GO" id="GO:0000049">
    <property type="term" value="F:tRNA binding"/>
    <property type="evidence" value="ECO:0007669"/>
    <property type="project" value="UniProtKB-KW"/>
</dbReference>
<keyword evidence="1 4" id="KW-0547">Nucleotide-binding</keyword>
<dbReference type="OrthoDB" id="9801591at2"/>
<dbReference type="Gene3D" id="3.40.50.300">
    <property type="entry name" value="P-loop containing nucleotide triphosphate hydrolases"/>
    <property type="match status" value="1"/>
</dbReference>
<dbReference type="EC" id="3.6.5.-" evidence="4"/>
<keyword evidence="4" id="KW-0690">Ribosome biogenesis</keyword>
<gene>
    <name evidence="6" type="primary">typA</name>
    <name evidence="4" type="synonym">bipA</name>
    <name evidence="6" type="ORF">BU097_02975</name>
</gene>
<keyword evidence="2 4" id="KW-0342">GTP-binding</keyword>
<dbReference type="Pfam" id="PF21018">
    <property type="entry name" value="BipA_C"/>
    <property type="match status" value="1"/>
</dbReference>
<dbReference type="InterPro" id="IPR047041">
    <property type="entry name" value="BipA_GTP-bd_dom"/>
</dbReference>
<dbReference type="InterPro" id="IPR006298">
    <property type="entry name" value="BipA"/>
</dbReference>
<dbReference type="InterPro" id="IPR047043">
    <property type="entry name" value="BipA_III"/>
</dbReference>
<dbReference type="FunFam" id="3.30.70.240:FF:000002">
    <property type="entry name" value="GTP-binding protein TypA"/>
    <property type="match status" value="1"/>
</dbReference>
<comment type="subunit">
    <text evidence="4">Monomer.</text>
</comment>
<keyword evidence="4" id="KW-0694">RNA-binding</keyword>
<dbReference type="SMART" id="SM00838">
    <property type="entry name" value="EFG_C"/>
    <property type="match status" value="1"/>
</dbReference>
<comment type="similarity">
    <text evidence="4">Belongs to the TRAFAC class translation factor GTPase superfamily. Classic translation factor GTPase family. BipA subfamily.</text>
</comment>
<dbReference type="Pfam" id="PF14492">
    <property type="entry name" value="EFG_III"/>
    <property type="match status" value="1"/>
</dbReference>
<protein>
    <recommendedName>
        <fullName evidence="4">Large ribosomal subunit assembly factor BipA</fullName>
        <ecNumber evidence="4">3.6.5.-</ecNumber>
    </recommendedName>
    <alternativeName>
        <fullName evidence="4">GTP-binding protein BipA</fullName>
    </alternativeName>
</protein>
<keyword evidence="4" id="KW-0963">Cytoplasm</keyword>
<dbReference type="InterPro" id="IPR048876">
    <property type="entry name" value="BipA_C"/>
</dbReference>